<keyword evidence="5" id="KW-0175">Coiled coil</keyword>
<evidence type="ECO:0000256" key="2">
    <source>
        <dbReference type="ARBA" id="ARBA00023186"/>
    </source>
</evidence>
<dbReference type="SMART" id="SM00271">
    <property type="entry name" value="DnaJ"/>
    <property type="match status" value="1"/>
</dbReference>
<dbReference type="SUPFAM" id="SSF46565">
    <property type="entry name" value="Chaperone J-domain"/>
    <property type="match status" value="1"/>
</dbReference>
<comment type="function">
    <text evidence="3 4">Co-chaperone involved in the maturation of iron-sulfur cluster-containing proteins. Seems to help targeting proteins to be folded toward HscA.</text>
</comment>
<sequence>MLHCWSCKTLEEEPTPFCPSCRKIQPVGRTEDYFSLLGLPRQFAVDQREVEKRFRDLSRTLHPDRFAKAESRERRLSLERATRLNDAFRYLKDWRLRAAYLLKLAGTDVFAEGKTFADPEFLEEQLEWREAMALAQADGDAAALARIAEQARERLAALESEVSRCFEDEHWFSELVIDIARRLSRARYYDNIVADAQRAGASLHL</sequence>
<evidence type="ECO:0000256" key="5">
    <source>
        <dbReference type="SAM" id="Coils"/>
    </source>
</evidence>
<dbReference type="RefSeq" id="WP_248352609.1">
    <property type="nucleotide sequence ID" value="NZ_AP025591.1"/>
</dbReference>
<dbReference type="PANTHER" id="PTHR14021:SF15">
    <property type="entry name" value="IRON-SULFUR CLUSTER CO-CHAPERONE PROTEIN HSCB"/>
    <property type="match status" value="1"/>
</dbReference>
<dbReference type="Pfam" id="PF07743">
    <property type="entry name" value="HSCB_C"/>
    <property type="match status" value="1"/>
</dbReference>
<dbReference type="InterPro" id="IPR036386">
    <property type="entry name" value="HscB_C_sf"/>
</dbReference>
<evidence type="ECO:0000313" key="8">
    <source>
        <dbReference type="Proteomes" id="UP001162891"/>
    </source>
</evidence>
<dbReference type="InterPro" id="IPR009073">
    <property type="entry name" value="HscB_oligo_C"/>
</dbReference>
<dbReference type="CDD" id="cd06257">
    <property type="entry name" value="DnaJ"/>
    <property type="match status" value="1"/>
</dbReference>
<name>A0ABM7WXK2_9BACT</name>
<evidence type="ECO:0000256" key="4">
    <source>
        <dbReference type="HAMAP-Rule" id="MF_00682"/>
    </source>
</evidence>
<protein>
    <recommendedName>
        <fullName evidence="4">Co-chaperone protein HscB homolog</fullName>
    </recommendedName>
</protein>
<accession>A0ABM7WXK2</accession>
<dbReference type="SUPFAM" id="SSF47144">
    <property type="entry name" value="HSC20 (HSCB), C-terminal oligomerisation domain"/>
    <property type="match status" value="1"/>
</dbReference>
<evidence type="ECO:0000259" key="6">
    <source>
        <dbReference type="PROSITE" id="PS50076"/>
    </source>
</evidence>
<evidence type="ECO:0000256" key="3">
    <source>
        <dbReference type="ARBA" id="ARBA00025596"/>
    </source>
</evidence>
<dbReference type="InterPro" id="IPR004640">
    <property type="entry name" value="HscB"/>
</dbReference>
<dbReference type="InterPro" id="IPR036869">
    <property type="entry name" value="J_dom_sf"/>
</dbReference>
<feature type="domain" description="J" evidence="6">
    <location>
        <begin position="32"/>
        <end position="104"/>
    </location>
</feature>
<gene>
    <name evidence="4" type="primary">hscB</name>
    <name evidence="7" type="ORF">AMOR_32400</name>
</gene>
<feature type="coiled-coil region" evidence="5">
    <location>
        <begin position="134"/>
        <end position="168"/>
    </location>
</feature>
<evidence type="ECO:0000256" key="1">
    <source>
        <dbReference type="ARBA" id="ARBA00010476"/>
    </source>
</evidence>
<dbReference type="HAMAP" id="MF_00682">
    <property type="entry name" value="HscB"/>
    <property type="match status" value="1"/>
</dbReference>
<dbReference type="NCBIfam" id="TIGR00714">
    <property type="entry name" value="hscB"/>
    <property type="match status" value="1"/>
</dbReference>
<keyword evidence="2 4" id="KW-0143">Chaperone</keyword>
<dbReference type="Gene3D" id="1.20.1280.20">
    <property type="entry name" value="HscB, C-terminal domain"/>
    <property type="match status" value="1"/>
</dbReference>
<dbReference type="InterPro" id="IPR001623">
    <property type="entry name" value="DnaJ_domain"/>
</dbReference>
<dbReference type="PANTHER" id="PTHR14021">
    <property type="entry name" value="IRON-SULFUR CLUSTER CO-CHAPERONE PROTEIN HSCB"/>
    <property type="match status" value="1"/>
</dbReference>
<organism evidence="7 8">
    <name type="scientific">Anaeromyxobacter oryzae</name>
    <dbReference type="NCBI Taxonomy" id="2918170"/>
    <lineage>
        <taxon>Bacteria</taxon>
        <taxon>Pseudomonadati</taxon>
        <taxon>Myxococcota</taxon>
        <taxon>Myxococcia</taxon>
        <taxon>Myxococcales</taxon>
        <taxon>Cystobacterineae</taxon>
        <taxon>Anaeromyxobacteraceae</taxon>
        <taxon>Anaeromyxobacter</taxon>
    </lineage>
</organism>
<keyword evidence="8" id="KW-1185">Reference proteome</keyword>
<evidence type="ECO:0000313" key="7">
    <source>
        <dbReference type="EMBL" id="BDG04244.1"/>
    </source>
</evidence>
<reference evidence="8" key="1">
    <citation type="journal article" date="2022" name="Int. J. Syst. Evol. Microbiol.">
        <title>Anaeromyxobacter oryzae sp. nov., Anaeromyxobacter diazotrophicus sp. nov. and Anaeromyxobacter paludicola sp. nov., isolated from paddy soils.</title>
        <authorList>
            <person name="Itoh H."/>
            <person name="Xu Z."/>
            <person name="Mise K."/>
            <person name="Masuda Y."/>
            <person name="Ushijima N."/>
            <person name="Hayakawa C."/>
            <person name="Shiratori Y."/>
            <person name="Senoo K."/>
        </authorList>
    </citation>
    <scope>NUCLEOTIDE SEQUENCE [LARGE SCALE GENOMIC DNA]</scope>
    <source>
        <strain evidence="8">Red232</strain>
    </source>
</reference>
<dbReference type="Gene3D" id="1.10.287.110">
    <property type="entry name" value="DnaJ domain"/>
    <property type="match status" value="1"/>
</dbReference>
<dbReference type="EMBL" id="AP025591">
    <property type="protein sequence ID" value="BDG04244.1"/>
    <property type="molecule type" value="Genomic_DNA"/>
</dbReference>
<dbReference type="Proteomes" id="UP001162891">
    <property type="component" value="Chromosome"/>
</dbReference>
<dbReference type="Pfam" id="PF00226">
    <property type="entry name" value="DnaJ"/>
    <property type="match status" value="1"/>
</dbReference>
<comment type="similarity">
    <text evidence="1 4">Belongs to the HscB family.</text>
</comment>
<dbReference type="PROSITE" id="PS50076">
    <property type="entry name" value="DNAJ_2"/>
    <property type="match status" value="1"/>
</dbReference>
<comment type="subunit">
    <text evidence="4">Interacts with HscA and stimulates its ATPase activity.</text>
</comment>
<proteinExistence type="inferred from homology"/>